<comment type="caution">
    <text evidence="3">The sequence shown here is derived from an EMBL/GenBank/DDBJ whole genome shotgun (WGS) entry which is preliminary data.</text>
</comment>
<dbReference type="InterPro" id="IPR002912">
    <property type="entry name" value="ACT_dom"/>
</dbReference>
<dbReference type="PIRSF" id="PIRSF025624">
    <property type="entry name" value="ACT_PheB"/>
    <property type="match status" value="1"/>
</dbReference>
<evidence type="ECO:0000259" key="2">
    <source>
        <dbReference type="PROSITE" id="PS51671"/>
    </source>
</evidence>
<dbReference type="Proteomes" id="UP000767334">
    <property type="component" value="Unassembled WGS sequence"/>
</dbReference>
<feature type="domain" description="ACT" evidence="2">
    <location>
        <begin position="72"/>
        <end position="147"/>
    </location>
</feature>
<dbReference type="HAMAP" id="MF_00707">
    <property type="entry name" value="UPF0735"/>
    <property type="match status" value="1"/>
</dbReference>
<dbReference type="InterPro" id="IPR045865">
    <property type="entry name" value="ACT-like_dom_sf"/>
</dbReference>
<keyword evidence="4" id="KW-1185">Reference proteome</keyword>
<proteinExistence type="inferred from homology"/>
<dbReference type="NCBIfam" id="NF003361">
    <property type="entry name" value="PRK04435.1"/>
    <property type="match status" value="1"/>
</dbReference>
<protein>
    <recommendedName>
        <fullName evidence="1">UPF0735 ACT domain-containing protein H6A19_03870</fullName>
    </recommendedName>
</protein>
<evidence type="ECO:0000313" key="4">
    <source>
        <dbReference type="Proteomes" id="UP000767334"/>
    </source>
</evidence>
<dbReference type="PROSITE" id="PS51671">
    <property type="entry name" value="ACT"/>
    <property type="match status" value="1"/>
</dbReference>
<name>A0ABS2FDZ3_9CLOT</name>
<accession>A0ABS2FDZ3</accession>
<organism evidence="3 4">
    <name type="scientific">Clostridium saudiense</name>
    <dbReference type="NCBI Taxonomy" id="1414720"/>
    <lineage>
        <taxon>Bacteria</taxon>
        <taxon>Bacillati</taxon>
        <taxon>Bacillota</taxon>
        <taxon>Clostridia</taxon>
        <taxon>Eubacteriales</taxon>
        <taxon>Clostridiaceae</taxon>
        <taxon>Clostridium</taxon>
    </lineage>
</organism>
<dbReference type="SUPFAM" id="SSF55021">
    <property type="entry name" value="ACT-like"/>
    <property type="match status" value="1"/>
</dbReference>
<sequence length="148" mass="16635">MIMGEDRFYIVNERSLPEIFKKVIEVKENIELGNAKDISEAIKLVGISRSTYYKYKDDVFPMAQDMQSKKVTLILLMTHKSGTLSKVLDCIAFYKGNILTINQDIPINLSANVTVTIDISHMEKSVSQLAARLNSLPNVRSVKLLAAE</sequence>
<reference evidence="3 4" key="1">
    <citation type="journal article" date="2021" name="Sci. Rep.">
        <title>The distribution of antibiotic resistance genes in chicken gut microbiota commensals.</title>
        <authorList>
            <person name="Juricova H."/>
            <person name="Matiasovicova J."/>
            <person name="Kubasova T."/>
            <person name="Cejkova D."/>
            <person name="Rychlik I."/>
        </authorList>
    </citation>
    <scope>NUCLEOTIDE SEQUENCE [LARGE SCALE GENOMIC DNA]</scope>
    <source>
        <strain evidence="3 4">An435</strain>
    </source>
</reference>
<evidence type="ECO:0000313" key="3">
    <source>
        <dbReference type="EMBL" id="MBM6818484.1"/>
    </source>
</evidence>
<gene>
    <name evidence="3" type="ORF">H6A19_03870</name>
</gene>
<comment type="similarity">
    <text evidence="1">Belongs to the UPF0735 family.</text>
</comment>
<dbReference type="InterPro" id="IPR008310">
    <property type="entry name" value="UPF0735_ACT_dom-cont"/>
</dbReference>
<evidence type="ECO:0000256" key="1">
    <source>
        <dbReference type="HAMAP-Rule" id="MF_00707"/>
    </source>
</evidence>
<dbReference type="EMBL" id="JACJLL010000014">
    <property type="protein sequence ID" value="MBM6818484.1"/>
    <property type="molecule type" value="Genomic_DNA"/>
</dbReference>
<dbReference type="Gene3D" id="3.30.70.260">
    <property type="match status" value="1"/>
</dbReference>